<dbReference type="InterPro" id="IPR035909">
    <property type="entry name" value="CheB_C"/>
</dbReference>
<dbReference type="GO" id="GO:0050568">
    <property type="term" value="F:protein-glutamine glutaminase activity"/>
    <property type="evidence" value="ECO:0007669"/>
    <property type="project" value="UniProtKB-UniRule"/>
</dbReference>
<evidence type="ECO:0000256" key="7">
    <source>
        <dbReference type="PROSITE-ProRule" id="PRU00169"/>
    </source>
</evidence>
<feature type="domain" description="CheB-type methylesterase" evidence="9">
    <location>
        <begin position="145"/>
        <end position="333"/>
    </location>
</feature>
<comment type="domain">
    <text evidence="5">Contains a C-terminal catalytic domain, and an N-terminal region which modulates catalytic activity.</text>
</comment>
<dbReference type="EMBL" id="CP036279">
    <property type="protein sequence ID" value="QDU61831.1"/>
    <property type="molecule type" value="Genomic_DNA"/>
</dbReference>
<evidence type="ECO:0000256" key="5">
    <source>
        <dbReference type="HAMAP-Rule" id="MF_00099"/>
    </source>
</evidence>
<dbReference type="InterPro" id="IPR000673">
    <property type="entry name" value="Sig_transdc_resp-reg_Me-estase"/>
</dbReference>
<keyword evidence="3 5" id="KW-0378">Hydrolase</keyword>
<dbReference type="PROSITE" id="PS50110">
    <property type="entry name" value="RESPONSE_REGULATORY"/>
    <property type="match status" value="1"/>
</dbReference>
<evidence type="ECO:0000313" key="10">
    <source>
        <dbReference type="EMBL" id="QDU61831.1"/>
    </source>
</evidence>
<evidence type="ECO:0000259" key="8">
    <source>
        <dbReference type="PROSITE" id="PS50110"/>
    </source>
</evidence>
<dbReference type="InterPro" id="IPR011006">
    <property type="entry name" value="CheY-like_superfamily"/>
</dbReference>
<dbReference type="EC" id="3.5.1.44" evidence="5"/>
<comment type="PTM">
    <text evidence="5">Phosphorylated by CheA. Phosphorylation of the N-terminal regulatory domain activates the methylesterase activity.</text>
</comment>
<evidence type="ECO:0000256" key="2">
    <source>
        <dbReference type="ARBA" id="ARBA00022500"/>
    </source>
</evidence>
<comment type="subcellular location">
    <subcellularLocation>
        <location evidence="5">Cytoplasm</location>
    </subcellularLocation>
</comment>
<organism evidence="10 11">
    <name type="scientific">Kolteria novifilia</name>
    <dbReference type="NCBI Taxonomy" id="2527975"/>
    <lineage>
        <taxon>Bacteria</taxon>
        <taxon>Pseudomonadati</taxon>
        <taxon>Planctomycetota</taxon>
        <taxon>Planctomycetia</taxon>
        <taxon>Kolteriales</taxon>
        <taxon>Kolteriaceae</taxon>
        <taxon>Kolteria</taxon>
    </lineage>
</organism>
<dbReference type="GO" id="GO:0006935">
    <property type="term" value="P:chemotaxis"/>
    <property type="evidence" value="ECO:0007669"/>
    <property type="project" value="UniProtKB-UniRule"/>
</dbReference>
<dbReference type="Pfam" id="PF00072">
    <property type="entry name" value="Response_reg"/>
    <property type="match status" value="1"/>
</dbReference>
<dbReference type="OrthoDB" id="9793421at2"/>
<dbReference type="GO" id="GO:0005737">
    <property type="term" value="C:cytoplasm"/>
    <property type="evidence" value="ECO:0007669"/>
    <property type="project" value="UniProtKB-SubCell"/>
</dbReference>
<comment type="function">
    <text evidence="5">Involved in chemotaxis. Part of a chemotaxis signal transduction system that modulates chemotaxis in response to various stimuli. Catalyzes the demethylation of specific methylglutamate residues introduced into the chemoreceptors (methyl-accepting chemotaxis proteins or MCP) by CheR. Also mediates the irreversible deamidation of specific glutamine residues to glutamic acid.</text>
</comment>
<accession>A0A518B4B8</accession>
<feature type="modified residue" description="4-aspartylphosphate" evidence="5 7">
    <location>
        <position position="53"/>
    </location>
</feature>
<dbReference type="SMART" id="SM00448">
    <property type="entry name" value="REC"/>
    <property type="match status" value="1"/>
</dbReference>
<dbReference type="InterPro" id="IPR008248">
    <property type="entry name" value="CheB-like"/>
</dbReference>
<protein>
    <recommendedName>
        <fullName evidence="5">Protein-glutamate methylesterase/protein-glutamine glutaminase</fullName>
        <ecNumber evidence="5">3.1.1.61</ecNumber>
        <ecNumber evidence="5">3.5.1.44</ecNumber>
    </recommendedName>
</protein>
<dbReference type="GO" id="GO:0000156">
    <property type="term" value="F:phosphorelay response regulator activity"/>
    <property type="evidence" value="ECO:0007669"/>
    <property type="project" value="InterPro"/>
</dbReference>
<name>A0A518B4B8_9BACT</name>
<dbReference type="SUPFAM" id="SSF52738">
    <property type="entry name" value="Methylesterase CheB, C-terminal domain"/>
    <property type="match status" value="1"/>
</dbReference>
<dbReference type="Proteomes" id="UP000317093">
    <property type="component" value="Chromosome"/>
</dbReference>
<feature type="active site" evidence="5 6">
    <location>
        <position position="155"/>
    </location>
</feature>
<comment type="catalytic activity">
    <reaction evidence="5">
        <text>L-glutaminyl-[protein] + H2O = L-glutamyl-[protein] + NH4(+)</text>
        <dbReference type="Rhea" id="RHEA:16441"/>
        <dbReference type="Rhea" id="RHEA-COMP:10207"/>
        <dbReference type="Rhea" id="RHEA-COMP:10208"/>
        <dbReference type="ChEBI" id="CHEBI:15377"/>
        <dbReference type="ChEBI" id="CHEBI:28938"/>
        <dbReference type="ChEBI" id="CHEBI:29973"/>
        <dbReference type="ChEBI" id="CHEBI:30011"/>
        <dbReference type="EC" id="3.5.1.44"/>
    </reaction>
</comment>
<dbReference type="CDD" id="cd17541">
    <property type="entry name" value="REC_CheB-like"/>
    <property type="match status" value="1"/>
</dbReference>
<proteinExistence type="inferred from homology"/>
<evidence type="ECO:0000256" key="3">
    <source>
        <dbReference type="ARBA" id="ARBA00022801"/>
    </source>
</evidence>
<evidence type="ECO:0000259" key="9">
    <source>
        <dbReference type="PROSITE" id="PS50122"/>
    </source>
</evidence>
<dbReference type="EC" id="3.1.1.61" evidence="5"/>
<dbReference type="RefSeq" id="WP_145258375.1">
    <property type="nucleotide sequence ID" value="NZ_CP036279.1"/>
</dbReference>
<reference evidence="10 11" key="1">
    <citation type="submission" date="2019-02" db="EMBL/GenBank/DDBJ databases">
        <title>Deep-cultivation of Planctomycetes and their phenomic and genomic characterization uncovers novel biology.</title>
        <authorList>
            <person name="Wiegand S."/>
            <person name="Jogler M."/>
            <person name="Boedeker C."/>
            <person name="Pinto D."/>
            <person name="Vollmers J."/>
            <person name="Rivas-Marin E."/>
            <person name="Kohn T."/>
            <person name="Peeters S.H."/>
            <person name="Heuer A."/>
            <person name="Rast P."/>
            <person name="Oberbeckmann S."/>
            <person name="Bunk B."/>
            <person name="Jeske O."/>
            <person name="Meyerdierks A."/>
            <person name="Storesund J.E."/>
            <person name="Kallscheuer N."/>
            <person name="Luecker S."/>
            <person name="Lage O.M."/>
            <person name="Pohl T."/>
            <person name="Merkel B.J."/>
            <person name="Hornburger P."/>
            <person name="Mueller R.-W."/>
            <person name="Bruemmer F."/>
            <person name="Labrenz M."/>
            <person name="Spormann A.M."/>
            <person name="Op den Camp H."/>
            <person name="Overmann J."/>
            <person name="Amann R."/>
            <person name="Jetten M.S.M."/>
            <person name="Mascher T."/>
            <person name="Medema M.H."/>
            <person name="Devos D.P."/>
            <person name="Kaster A.-K."/>
            <person name="Ovreas L."/>
            <person name="Rohde M."/>
            <person name="Galperin M.Y."/>
            <person name="Jogler C."/>
        </authorList>
    </citation>
    <scope>NUCLEOTIDE SEQUENCE [LARGE SCALE GENOMIC DNA]</scope>
    <source>
        <strain evidence="10 11">Pan216</strain>
    </source>
</reference>
<evidence type="ECO:0000256" key="4">
    <source>
        <dbReference type="ARBA" id="ARBA00048267"/>
    </source>
</evidence>
<feature type="active site" evidence="5 6">
    <location>
        <position position="182"/>
    </location>
</feature>
<dbReference type="SUPFAM" id="SSF52172">
    <property type="entry name" value="CheY-like"/>
    <property type="match status" value="1"/>
</dbReference>
<dbReference type="AlphaFoldDB" id="A0A518B4B8"/>
<dbReference type="HAMAP" id="MF_00099">
    <property type="entry name" value="CheB_chemtxs"/>
    <property type="match status" value="1"/>
</dbReference>
<dbReference type="NCBIfam" id="NF009206">
    <property type="entry name" value="PRK12555.1"/>
    <property type="match status" value="1"/>
</dbReference>
<keyword evidence="5 7" id="KW-0597">Phosphoprotein</keyword>
<dbReference type="Pfam" id="PF01339">
    <property type="entry name" value="CheB_methylest"/>
    <property type="match status" value="1"/>
</dbReference>
<evidence type="ECO:0000256" key="6">
    <source>
        <dbReference type="PROSITE-ProRule" id="PRU00050"/>
    </source>
</evidence>
<comment type="catalytic activity">
    <reaction evidence="4 5">
        <text>[protein]-L-glutamate 5-O-methyl ester + H2O = L-glutamyl-[protein] + methanol + H(+)</text>
        <dbReference type="Rhea" id="RHEA:23236"/>
        <dbReference type="Rhea" id="RHEA-COMP:10208"/>
        <dbReference type="Rhea" id="RHEA-COMP:10311"/>
        <dbReference type="ChEBI" id="CHEBI:15377"/>
        <dbReference type="ChEBI" id="CHEBI:15378"/>
        <dbReference type="ChEBI" id="CHEBI:17790"/>
        <dbReference type="ChEBI" id="CHEBI:29973"/>
        <dbReference type="ChEBI" id="CHEBI:82795"/>
        <dbReference type="EC" id="3.1.1.61"/>
    </reaction>
</comment>
<dbReference type="PROSITE" id="PS50122">
    <property type="entry name" value="CHEB"/>
    <property type="match status" value="1"/>
</dbReference>
<gene>
    <name evidence="10" type="primary">cheB_2</name>
    <name evidence="5" type="synonym">cheB</name>
    <name evidence="10" type="ORF">Pan216_26960</name>
</gene>
<evidence type="ECO:0000256" key="1">
    <source>
        <dbReference type="ARBA" id="ARBA00022490"/>
    </source>
</evidence>
<dbReference type="GO" id="GO:0008984">
    <property type="term" value="F:protein-glutamate methylesterase activity"/>
    <property type="evidence" value="ECO:0007669"/>
    <property type="project" value="UniProtKB-UniRule"/>
</dbReference>
<dbReference type="Gene3D" id="3.40.50.2300">
    <property type="match status" value="1"/>
</dbReference>
<dbReference type="KEGG" id="knv:Pan216_26960"/>
<feature type="domain" description="Response regulatory" evidence="8">
    <location>
        <begin position="2"/>
        <end position="119"/>
    </location>
</feature>
<keyword evidence="2 5" id="KW-0145">Chemotaxis</keyword>
<dbReference type="PANTHER" id="PTHR42872">
    <property type="entry name" value="PROTEIN-GLUTAMATE METHYLESTERASE/PROTEIN-GLUTAMINE GLUTAMINASE"/>
    <property type="match status" value="1"/>
</dbReference>
<comment type="similarity">
    <text evidence="5">Belongs to the CheB family.</text>
</comment>
<dbReference type="Gene3D" id="3.40.50.180">
    <property type="entry name" value="Methylesterase CheB, C-terminal domain"/>
    <property type="match status" value="1"/>
</dbReference>
<dbReference type="InterPro" id="IPR001789">
    <property type="entry name" value="Sig_transdc_resp-reg_receiver"/>
</dbReference>
<evidence type="ECO:0000313" key="11">
    <source>
        <dbReference type="Proteomes" id="UP000317093"/>
    </source>
</evidence>
<feature type="active site" evidence="5 6">
    <location>
        <position position="275"/>
    </location>
</feature>
<keyword evidence="1 5" id="KW-0963">Cytoplasm</keyword>
<keyword evidence="11" id="KW-1185">Reference proteome</keyword>
<dbReference type="PANTHER" id="PTHR42872:SF6">
    <property type="entry name" value="PROTEIN-GLUTAMATE METHYLESTERASE_PROTEIN-GLUTAMINE GLUTAMINASE"/>
    <property type="match status" value="1"/>
</dbReference>
<dbReference type="CDD" id="cd16432">
    <property type="entry name" value="CheB_Rec"/>
    <property type="match status" value="1"/>
</dbReference>
<dbReference type="PIRSF" id="PIRSF000876">
    <property type="entry name" value="RR_chemtxs_CheB"/>
    <property type="match status" value="1"/>
</dbReference>
<sequence length="334" mass="35811">MRIAIVNDMRMAVETLRRLVVSLPGHEVAWIARDGREAVDLCYRDCPDLVLMDLIMPVMDGVEATRQIMSECPCQILIVTATVQGHLDKVYDAMGYGAIDAVPTPTFGGDKQVEGAESLLEKIATIRRLIGSDKATGVAPAPVTPKPTTILIGSSTGGPQALEAILGRLPGSFPASIVIVQHVDSEFVAGLVDWLDRRTELPVSLADEGQRATAGTVKVARTDNHLRINRSMVFHYTPEPASCPYRPSVDVLFSSAAQECPEPGLAILLTGMGRDGADGLLQLRRAGWNTIAQDRWSSVVYGMPRAAAELGAAIDVLAPDAIAEKLLKIHNVSS</sequence>